<protein>
    <submittedName>
        <fullName evidence="1">Uncharacterized protein</fullName>
    </submittedName>
</protein>
<dbReference type="AlphaFoldDB" id="A0AAV4Q6S4"/>
<organism evidence="1 2">
    <name type="scientific">Caerostris extrusa</name>
    <name type="common">Bark spider</name>
    <name type="synonym">Caerostris bankana</name>
    <dbReference type="NCBI Taxonomy" id="172846"/>
    <lineage>
        <taxon>Eukaryota</taxon>
        <taxon>Metazoa</taxon>
        <taxon>Ecdysozoa</taxon>
        <taxon>Arthropoda</taxon>
        <taxon>Chelicerata</taxon>
        <taxon>Arachnida</taxon>
        <taxon>Araneae</taxon>
        <taxon>Araneomorphae</taxon>
        <taxon>Entelegynae</taxon>
        <taxon>Araneoidea</taxon>
        <taxon>Araneidae</taxon>
        <taxon>Caerostris</taxon>
    </lineage>
</organism>
<evidence type="ECO:0000313" key="2">
    <source>
        <dbReference type="Proteomes" id="UP001054945"/>
    </source>
</evidence>
<keyword evidence="2" id="KW-1185">Reference proteome</keyword>
<proteinExistence type="predicted"/>
<accession>A0AAV4Q6S4</accession>
<sequence>MRSSPFKNSIKYFLCRRKNKTLFPLLSKFLGYSFSLNCEMCARILAKGAFWAREGKRVMPFDQWDASCWRLKGLFEAREEKSCLETENVSDQIRLKMPAVDTCCCCWKTAKKRQLYAGTYTLVSF</sequence>
<dbReference type="Proteomes" id="UP001054945">
    <property type="component" value="Unassembled WGS sequence"/>
</dbReference>
<gene>
    <name evidence="1" type="ORF">CEXT_811011</name>
</gene>
<reference evidence="1 2" key="1">
    <citation type="submission" date="2021-06" db="EMBL/GenBank/DDBJ databases">
        <title>Caerostris extrusa draft genome.</title>
        <authorList>
            <person name="Kono N."/>
            <person name="Arakawa K."/>
        </authorList>
    </citation>
    <scope>NUCLEOTIDE SEQUENCE [LARGE SCALE GENOMIC DNA]</scope>
</reference>
<evidence type="ECO:0000313" key="1">
    <source>
        <dbReference type="EMBL" id="GIY04726.1"/>
    </source>
</evidence>
<comment type="caution">
    <text evidence="1">The sequence shown here is derived from an EMBL/GenBank/DDBJ whole genome shotgun (WGS) entry which is preliminary data.</text>
</comment>
<dbReference type="EMBL" id="BPLR01005747">
    <property type="protein sequence ID" value="GIY04726.1"/>
    <property type="molecule type" value="Genomic_DNA"/>
</dbReference>
<name>A0AAV4Q6S4_CAEEX</name>